<proteinExistence type="predicted"/>
<evidence type="ECO:0000313" key="10">
    <source>
        <dbReference type="Proteomes" id="UP000305362"/>
    </source>
</evidence>
<dbReference type="GO" id="GO:0019172">
    <property type="term" value="F:glyoxalase III activity"/>
    <property type="evidence" value="ECO:0007669"/>
    <property type="project" value="UniProtKB-EC"/>
</dbReference>
<dbReference type="OrthoDB" id="543156at2759"/>
<dbReference type="InterPro" id="IPR002818">
    <property type="entry name" value="DJ-1/PfpI"/>
</dbReference>
<keyword evidence="4" id="KW-0315">Glutamine amidotransferase</keyword>
<dbReference type="EC" id="4.2.1.130" evidence="1"/>
<dbReference type="EMBL" id="SPRX01000004">
    <property type="protein sequence ID" value="TIC69143.1"/>
    <property type="molecule type" value="Genomic_DNA"/>
</dbReference>
<evidence type="ECO:0000313" key="6">
    <source>
        <dbReference type="EMBL" id="TIC32023.1"/>
    </source>
</evidence>
<dbReference type="AlphaFoldDB" id="A0A4V4MJ82"/>
<dbReference type="InterPro" id="IPR029062">
    <property type="entry name" value="Class_I_gatase-like"/>
</dbReference>
<accession>A0A4V4MJ82</accession>
<dbReference type="Proteomes" id="UP000309601">
    <property type="component" value="Unassembled WGS sequence"/>
</dbReference>
<dbReference type="InterPro" id="IPR050325">
    <property type="entry name" value="Prot/Nucl_acid_deglycase"/>
</dbReference>
<dbReference type="Proteomes" id="UP000310708">
    <property type="component" value="Unassembled WGS sequence"/>
</dbReference>
<evidence type="ECO:0000313" key="13">
    <source>
        <dbReference type="Proteomes" id="UP000309601"/>
    </source>
</evidence>
<evidence type="ECO:0000313" key="15">
    <source>
        <dbReference type="Proteomes" id="UP000310708"/>
    </source>
</evidence>
<dbReference type="EMBL" id="SPRV01000017">
    <property type="protein sequence ID" value="TIC67301.1"/>
    <property type="molecule type" value="Genomic_DNA"/>
</dbReference>
<name>A0A4V4MJ82_9BASI</name>
<dbReference type="EMBL" id="SPRO01000009">
    <property type="protein sequence ID" value="TIC32023.1"/>
    <property type="molecule type" value="Genomic_DNA"/>
</dbReference>
<dbReference type="Gene3D" id="3.40.50.880">
    <property type="match status" value="1"/>
</dbReference>
<keyword evidence="4" id="KW-0808">Transferase</keyword>
<dbReference type="Proteomes" id="UP000310685">
    <property type="component" value="Unassembled WGS sequence"/>
</dbReference>
<comment type="caution">
    <text evidence="4">The sequence shown here is derived from an EMBL/GenBank/DDBJ whole genome shotgun (WGS) entry which is preliminary data.</text>
</comment>
<dbReference type="PANTHER" id="PTHR48094">
    <property type="entry name" value="PROTEIN/NUCLEIC ACID DEGLYCASE DJ-1-RELATED"/>
    <property type="match status" value="1"/>
</dbReference>
<evidence type="ECO:0000256" key="1">
    <source>
        <dbReference type="ARBA" id="ARBA00013134"/>
    </source>
</evidence>
<evidence type="ECO:0000313" key="5">
    <source>
        <dbReference type="EMBL" id="TIC04366.1"/>
    </source>
</evidence>
<dbReference type="CDD" id="cd03141">
    <property type="entry name" value="GATase1_Hsp31_like"/>
    <property type="match status" value="1"/>
</dbReference>
<evidence type="ECO:0000313" key="12">
    <source>
        <dbReference type="Proteomes" id="UP000307169"/>
    </source>
</evidence>
<dbReference type="GO" id="GO:0016740">
    <property type="term" value="F:transferase activity"/>
    <property type="evidence" value="ECO:0007669"/>
    <property type="project" value="UniProtKB-KW"/>
</dbReference>
<evidence type="ECO:0000313" key="9">
    <source>
        <dbReference type="EMBL" id="TIC69143.1"/>
    </source>
</evidence>
<dbReference type="SUPFAM" id="SSF52317">
    <property type="entry name" value="Class I glutamine amidotransferase-like"/>
    <property type="match status" value="1"/>
</dbReference>
<evidence type="ECO:0000313" key="7">
    <source>
        <dbReference type="EMBL" id="TIC66051.1"/>
    </source>
</evidence>
<evidence type="ECO:0000313" key="14">
    <source>
        <dbReference type="Proteomes" id="UP000310685"/>
    </source>
</evidence>
<evidence type="ECO:0000259" key="3">
    <source>
        <dbReference type="Pfam" id="PF01965"/>
    </source>
</evidence>
<dbReference type="Proteomes" id="UP000305362">
    <property type="component" value="Unassembled WGS sequence"/>
</dbReference>
<dbReference type="EMBL" id="SPRC01000003">
    <property type="protein sequence ID" value="TIB82119.1"/>
    <property type="molecule type" value="Genomic_DNA"/>
</dbReference>
<sequence>MSSSTTLPKVLIVLTSADKTVDGHPTGFFISEIAHPFSKIATHVDVTFASPKGHSVVDPASVEMFKEDIESMSFLKDRADKYQKNVPLSEINPREYDAVFVPGGHGPSVDLITDNTFARVLSGVYQAGKPVAAICHAAGTLGSVVDRNGNSIYNGRTATAFSNLEEEQVGKVQSVKELPEDHIKRHGGSYVKAAEPWGERVVVDKNSDGILITGQNPASGHKLGEELLKAIRETVA</sequence>
<dbReference type="GO" id="GO:0019243">
    <property type="term" value="P:methylglyoxal catabolic process to D-lactate via S-lactoyl-glutathione"/>
    <property type="evidence" value="ECO:0007669"/>
    <property type="project" value="TreeGrafter"/>
</dbReference>
<dbReference type="Proteomes" id="UP000307169">
    <property type="component" value="Unassembled WGS sequence"/>
</dbReference>
<dbReference type="PANTHER" id="PTHR48094:SF22">
    <property type="entry name" value="DJ-1_PFPI DOMAIN-CONTAINING PROTEIN"/>
    <property type="match status" value="1"/>
</dbReference>
<dbReference type="EMBL" id="SPRW01000018">
    <property type="protein sequence ID" value="TIC66051.1"/>
    <property type="molecule type" value="Genomic_DNA"/>
</dbReference>
<organism evidence="4 14">
    <name type="scientific">Wallemia mellicola</name>
    <dbReference type="NCBI Taxonomy" id="1708541"/>
    <lineage>
        <taxon>Eukaryota</taxon>
        <taxon>Fungi</taxon>
        <taxon>Dikarya</taxon>
        <taxon>Basidiomycota</taxon>
        <taxon>Wallemiomycotina</taxon>
        <taxon>Wallemiomycetes</taxon>
        <taxon>Wallemiales</taxon>
        <taxon>Wallemiaceae</taxon>
        <taxon>Wallemia</taxon>
    </lineage>
</organism>
<dbReference type="Pfam" id="PF01965">
    <property type="entry name" value="DJ-1_PfpI"/>
    <property type="match status" value="1"/>
</dbReference>
<reference evidence="10 11" key="1">
    <citation type="submission" date="2019-03" db="EMBL/GenBank/DDBJ databases">
        <title>Sequencing 25 genomes of Wallemia mellicola.</title>
        <authorList>
            <person name="Gostincar C."/>
        </authorList>
    </citation>
    <scope>NUCLEOTIDE SEQUENCE [LARGE SCALE GENOMIC DNA]</scope>
    <source>
        <strain evidence="5 12">EXF-1262</strain>
        <strain evidence="7 13">EXF-1274</strain>
        <strain evidence="8 10">EXF-1277</strain>
        <strain evidence="4 14">EXF-6152</strain>
        <strain evidence="9 15">EXF-757</strain>
        <strain evidence="6 11">EXF-8738</strain>
    </source>
</reference>
<protein>
    <recommendedName>
        <fullName evidence="1">D-lactate dehydratase</fullName>
        <ecNumber evidence="1">4.2.1.130</ecNumber>
    </recommendedName>
</protein>
<comment type="catalytic activity">
    <reaction evidence="2">
        <text>methylglyoxal + H2O = (R)-lactate + H(+)</text>
        <dbReference type="Rhea" id="RHEA:27754"/>
        <dbReference type="ChEBI" id="CHEBI:15377"/>
        <dbReference type="ChEBI" id="CHEBI:15378"/>
        <dbReference type="ChEBI" id="CHEBI:16004"/>
        <dbReference type="ChEBI" id="CHEBI:17158"/>
        <dbReference type="EC" id="4.2.1.130"/>
    </reaction>
</comment>
<gene>
    <name evidence="9" type="ORF">E3Q01_00509</name>
    <name evidence="7" type="ORF">E3Q02_01963</name>
    <name evidence="8" type="ORF">E3Q03_01935</name>
    <name evidence="6" type="ORF">E3Q10_01338</name>
    <name evidence="5" type="ORF">E3Q17_00387</name>
    <name evidence="4" type="ORF">E3Q22_00399</name>
</gene>
<dbReference type="EMBL" id="SPRH01000003">
    <property type="protein sequence ID" value="TIC04366.1"/>
    <property type="molecule type" value="Genomic_DNA"/>
</dbReference>
<evidence type="ECO:0000313" key="4">
    <source>
        <dbReference type="EMBL" id="TIB82119.1"/>
    </source>
</evidence>
<feature type="domain" description="DJ-1/PfpI" evidence="3">
    <location>
        <begin position="60"/>
        <end position="229"/>
    </location>
</feature>
<evidence type="ECO:0000313" key="8">
    <source>
        <dbReference type="EMBL" id="TIC67301.1"/>
    </source>
</evidence>
<dbReference type="Proteomes" id="UP000305647">
    <property type="component" value="Unassembled WGS sequence"/>
</dbReference>
<evidence type="ECO:0000313" key="11">
    <source>
        <dbReference type="Proteomes" id="UP000305647"/>
    </source>
</evidence>
<dbReference type="OMA" id="GEKTGFW"/>
<evidence type="ECO:0000256" key="2">
    <source>
        <dbReference type="ARBA" id="ARBA00048082"/>
    </source>
</evidence>
<dbReference type="GO" id="GO:0005737">
    <property type="term" value="C:cytoplasm"/>
    <property type="evidence" value="ECO:0007669"/>
    <property type="project" value="TreeGrafter"/>
</dbReference>